<dbReference type="InterPro" id="IPR016071">
    <property type="entry name" value="Staphylococal_nuclease_OB-fold"/>
</dbReference>
<proteinExistence type="predicted"/>
<feature type="region of interest" description="Disordered" evidence="4">
    <location>
        <begin position="121"/>
        <end position="181"/>
    </location>
</feature>
<dbReference type="PROSITE" id="PS50830">
    <property type="entry name" value="TNASE_3"/>
    <property type="match status" value="1"/>
</dbReference>
<dbReference type="InterPro" id="IPR035437">
    <property type="entry name" value="SNase_OB-fold_sf"/>
</dbReference>
<feature type="domain" description="TNase-like" evidence="6">
    <location>
        <begin position="178"/>
        <end position="322"/>
    </location>
</feature>
<evidence type="ECO:0000256" key="3">
    <source>
        <dbReference type="ARBA" id="ARBA00022801"/>
    </source>
</evidence>
<feature type="compositionally biased region" description="Polar residues" evidence="4">
    <location>
        <begin position="140"/>
        <end position="168"/>
    </location>
</feature>
<evidence type="ECO:0000259" key="6">
    <source>
        <dbReference type="PROSITE" id="PS50830"/>
    </source>
</evidence>
<name>A0AA35CQH4_9FIRM</name>
<sequence length="393" mass="41412">MGTLGAALVLLGLIGALTGLVGLAVGGIKGLLADRKGAARFLVGSVVVLSAGGALIDGSLWPAIGICLALLGIIGFIVGLVGLVKGEVPDLIADRKKAAWVLAGSVLMFFLGPSLSPGPSVTGVPTQSQVQAETSVDKPSATQLPPTPPVTQESSPPTHDASQVQSQVEPAEHEPAVSHTQAKVVRAIDGDTIEVEHVSGPKLPSTRVRLIGVDTPESTTQVEPYGKEAAAFTKRELESKTVWLEKDVSETDKYGRALRYVWLREPPAEPTPQDLRSGMFNAILLVRGFAQQATYPPDVKYADLFREFAAEARQAGIGLWAPPPKPAPPEPAPARPQATAPPRGNCDPSYPTVCIPPPPPDLDCKDVPYRRFSVVGADPHRFDGDHDGVGCER</sequence>
<keyword evidence="3" id="KW-0378">Hydrolase</keyword>
<reference evidence="7" key="1">
    <citation type="submission" date="2022-03" db="EMBL/GenBank/DDBJ databases">
        <title>Complete genome sequence of Caldinitratiruptor microaerophilus.</title>
        <authorList>
            <person name="Mukaiyama R."/>
            <person name="Nishiyama T."/>
            <person name="Ueda K."/>
        </authorList>
    </citation>
    <scope>NUCLEOTIDE SEQUENCE</scope>
    <source>
        <strain evidence="7">JCM 16183</strain>
    </source>
</reference>
<evidence type="ECO:0000256" key="1">
    <source>
        <dbReference type="ARBA" id="ARBA00022722"/>
    </source>
</evidence>
<organism evidence="7 8">
    <name type="scientific">Caldinitratiruptor microaerophilus</name>
    <dbReference type="NCBI Taxonomy" id="671077"/>
    <lineage>
        <taxon>Bacteria</taxon>
        <taxon>Bacillati</taxon>
        <taxon>Bacillota</taxon>
        <taxon>Clostridia</taxon>
        <taxon>Eubacteriales</taxon>
        <taxon>Symbiobacteriaceae</taxon>
        <taxon>Caldinitratiruptor</taxon>
    </lineage>
</organism>
<keyword evidence="2" id="KW-0255">Endonuclease</keyword>
<evidence type="ECO:0000256" key="5">
    <source>
        <dbReference type="SAM" id="Phobius"/>
    </source>
</evidence>
<keyword evidence="8" id="KW-1185">Reference proteome</keyword>
<feature type="transmembrane region" description="Helical" evidence="5">
    <location>
        <begin position="6"/>
        <end position="26"/>
    </location>
</feature>
<dbReference type="Pfam" id="PF00565">
    <property type="entry name" value="SNase"/>
    <property type="match status" value="1"/>
</dbReference>
<dbReference type="PANTHER" id="PTHR12302">
    <property type="entry name" value="EBNA2 BINDING PROTEIN P100"/>
    <property type="match status" value="1"/>
</dbReference>
<dbReference type="Proteomes" id="UP001163687">
    <property type="component" value="Chromosome"/>
</dbReference>
<protein>
    <recommendedName>
        <fullName evidence="6">TNase-like domain-containing protein</fullName>
    </recommendedName>
</protein>
<feature type="region of interest" description="Disordered" evidence="4">
    <location>
        <begin position="319"/>
        <end position="352"/>
    </location>
</feature>
<evidence type="ECO:0000256" key="2">
    <source>
        <dbReference type="ARBA" id="ARBA00022759"/>
    </source>
</evidence>
<evidence type="ECO:0000313" key="8">
    <source>
        <dbReference type="Proteomes" id="UP001163687"/>
    </source>
</evidence>
<keyword evidence="5" id="KW-0812">Transmembrane</keyword>
<keyword evidence="5" id="KW-0472">Membrane</keyword>
<dbReference type="GO" id="GO:0004519">
    <property type="term" value="F:endonuclease activity"/>
    <property type="evidence" value="ECO:0007669"/>
    <property type="project" value="UniProtKB-KW"/>
</dbReference>
<keyword evidence="5" id="KW-1133">Transmembrane helix</keyword>
<accession>A0AA35CQH4</accession>
<dbReference type="RefSeq" id="WP_264842572.1">
    <property type="nucleotide sequence ID" value="NZ_AP025628.1"/>
</dbReference>
<dbReference type="SMART" id="SM00318">
    <property type="entry name" value="SNc"/>
    <property type="match status" value="1"/>
</dbReference>
<feature type="transmembrane region" description="Helical" evidence="5">
    <location>
        <begin position="62"/>
        <end position="86"/>
    </location>
</feature>
<keyword evidence="1" id="KW-0540">Nuclease</keyword>
<evidence type="ECO:0000256" key="4">
    <source>
        <dbReference type="SAM" id="MobiDB-lite"/>
    </source>
</evidence>
<gene>
    <name evidence="7" type="ORF">caldi_30350</name>
</gene>
<evidence type="ECO:0000313" key="7">
    <source>
        <dbReference type="EMBL" id="BDG61945.1"/>
    </source>
</evidence>
<dbReference type="Gene3D" id="2.40.50.90">
    <property type="match status" value="1"/>
</dbReference>
<feature type="transmembrane region" description="Helical" evidence="5">
    <location>
        <begin position="38"/>
        <end position="56"/>
    </location>
</feature>
<dbReference type="AlphaFoldDB" id="A0AA35CQH4"/>
<feature type="compositionally biased region" description="Pro residues" evidence="4">
    <location>
        <begin position="321"/>
        <end position="334"/>
    </location>
</feature>
<dbReference type="PANTHER" id="PTHR12302:SF3">
    <property type="entry name" value="SERINE_THREONINE-PROTEIN KINASE 31"/>
    <property type="match status" value="1"/>
</dbReference>
<dbReference type="GO" id="GO:0016787">
    <property type="term" value="F:hydrolase activity"/>
    <property type="evidence" value="ECO:0007669"/>
    <property type="project" value="UniProtKB-KW"/>
</dbReference>
<dbReference type="EMBL" id="AP025628">
    <property type="protein sequence ID" value="BDG61945.1"/>
    <property type="molecule type" value="Genomic_DNA"/>
</dbReference>
<feature type="transmembrane region" description="Helical" evidence="5">
    <location>
        <begin position="98"/>
        <end position="116"/>
    </location>
</feature>
<feature type="compositionally biased region" description="Polar residues" evidence="4">
    <location>
        <begin position="121"/>
        <end position="134"/>
    </location>
</feature>
<dbReference type="KEGG" id="cmic:caldi_30350"/>
<dbReference type="SUPFAM" id="SSF50199">
    <property type="entry name" value="Staphylococcal nuclease"/>
    <property type="match status" value="1"/>
</dbReference>